<protein>
    <submittedName>
        <fullName evidence="2">Uncharacterized protein</fullName>
    </submittedName>
</protein>
<accession>A0A9W4DN24</accession>
<reference evidence="2" key="1">
    <citation type="submission" date="2021-05" db="EMBL/GenBank/DDBJ databases">
        <authorList>
            <person name="Arsene-Ploetze F."/>
        </authorList>
    </citation>
    <scope>NUCLEOTIDE SEQUENCE</scope>
    <source>
        <strain evidence="2">DSM 42138</strain>
    </source>
</reference>
<evidence type="ECO:0000256" key="1">
    <source>
        <dbReference type="SAM" id="MobiDB-lite"/>
    </source>
</evidence>
<dbReference type="Proteomes" id="UP001152519">
    <property type="component" value="Unassembled WGS sequence"/>
</dbReference>
<sequence length="234" mass="24971">MSSPDPPLASPPTPPPRCGGPPPPLGAALCAPSSPTGRWPVSGRSSPLRPETTRAPVGAGRAVPPPEPRLGIPPAPPDKHRPPQRHPPPPRKPPPSAREGNHQGRDELRDQPTTRRWSGTNRTAPFGRRRPAPRSGLSAPFLPQSLAWGYPHPSFAWGHPQRRLKTLTLSVRGQPSGARGTARATRHQPVVRHRPGSPPGSGTTRAPTMGKIMMPGARPLAMRHSWDRAAPSVG</sequence>
<feature type="compositionally biased region" description="Basic and acidic residues" evidence="1">
    <location>
        <begin position="99"/>
        <end position="113"/>
    </location>
</feature>
<proteinExistence type="predicted"/>
<feature type="compositionally biased region" description="Pro residues" evidence="1">
    <location>
        <begin position="63"/>
        <end position="76"/>
    </location>
</feature>
<feature type="compositionally biased region" description="Pro residues" evidence="1">
    <location>
        <begin position="1"/>
        <end position="25"/>
    </location>
</feature>
<comment type="caution">
    <text evidence="2">The sequence shown here is derived from an EMBL/GenBank/DDBJ whole genome shotgun (WGS) entry which is preliminary data.</text>
</comment>
<evidence type="ECO:0000313" key="3">
    <source>
        <dbReference type="Proteomes" id="UP001152519"/>
    </source>
</evidence>
<gene>
    <name evidence="2" type="ORF">SCOCK_180005</name>
</gene>
<feature type="region of interest" description="Disordered" evidence="1">
    <location>
        <begin position="1"/>
        <end position="142"/>
    </location>
</feature>
<keyword evidence="3" id="KW-1185">Reference proteome</keyword>
<name>A0A9W4DN24_9ACTN</name>
<evidence type="ECO:0000313" key="2">
    <source>
        <dbReference type="EMBL" id="CAG6392628.1"/>
    </source>
</evidence>
<dbReference type="EMBL" id="CAJSLV010000046">
    <property type="protein sequence ID" value="CAG6392628.1"/>
    <property type="molecule type" value="Genomic_DNA"/>
</dbReference>
<dbReference type="AlphaFoldDB" id="A0A9W4DN24"/>
<feature type="region of interest" description="Disordered" evidence="1">
    <location>
        <begin position="172"/>
        <end position="210"/>
    </location>
</feature>
<feature type="compositionally biased region" description="Basic residues" evidence="1">
    <location>
        <begin position="184"/>
        <end position="195"/>
    </location>
</feature>
<feature type="compositionally biased region" description="Polar residues" evidence="1">
    <location>
        <begin position="114"/>
        <end position="123"/>
    </location>
</feature>
<feature type="compositionally biased region" description="Low complexity" evidence="1">
    <location>
        <begin position="26"/>
        <end position="35"/>
    </location>
</feature>
<organism evidence="2 3">
    <name type="scientific">Actinacidiphila cocklensis</name>
    <dbReference type="NCBI Taxonomy" id="887465"/>
    <lineage>
        <taxon>Bacteria</taxon>
        <taxon>Bacillati</taxon>
        <taxon>Actinomycetota</taxon>
        <taxon>Actinomycetes</taxon>
        <taxon>Kitasatosporales</taxon>
        <taxon>Streptomycetaceae</taxon>
        <taxon>Actinacidiphila</taxon>
    </lineage>
</organism>
<feature type="compositionally biased region" description="Pro residues" evidence="1">
    <location>
        <begin position="85"/>
        <end position="96"/>
    </location>
</feature>